<reference evidence="3" key="1">
    <citation type="journal article" date="2019" name="Int. J. Syst. Evol. Microbiol.">
        <title>The Global Catalogue of Microorganisms (GCM) 10K type strain sequencing project: providing services to taxonomists for standard genome sequencing and annotation.</title>
        <authorList>
            <consortium name="The Broad Institute Genomics Platform"/>
            <consortium name="The Broad Institute Genome Sequencing Center for Infectious Disease"/>
            <person name="Wu L."/>
            <person name="Ma J."/>
        </authorList>
    </citation>
    <scope>NUCLEOTIDE SEQUENCE [LARGE SCALE GENOMIC DNA]</scope>
    <source>
        <strain evidence="3">KCTC 42282</strain>
    </source>
</reference>
<organism evidence="2 3">
    <name type="scientific">Camelimonas fluminis</name>
    <dbReference type="NCBI Taxonomy" id="1576911"/>
    <lineage>
        <taxon>Bacteria</taxon>
        <taxon>Pseudomonadati</taxon>
        <taxon>Pseudomonadota</taxon>
        <taxon>Alphaproteobacteria</taxon>
        <taxon>Hyphomicrobiales</taxon>
        <taxon>Chelatococcaceae</taxon>
        <taxon>Camelimonas</taxon>
    </lineage>
</organism>
<evidence type="ECO:0000313" key="3">
    <source>
        <dbReference type="Proteomes" id="UP001595704"/>
    </source>
</evidence>
<proteinExistence type="predicted"/>
<dbReference type="RefSeq" id="WP_191318164.1">
    <property type="nucleotide sequence ID" value="NZ_BNCG01000002.1"/>
</dbReference>
<dbReference type="NCBIfam" id="NF008973">
    <property type="entry name" value="PRK12321.1"/>
    <property type="match status" value="1"/>
</dbReference>
<keyword evidence="3" id="KW-1185">Reference proteome</keyword>
<feature type="domain" description="CobN/magnesium chelatase" evidence="1">
    <location>
        <begin position="702"/>
        <end position="1107"/>
    </location>
</feature>
<accession>A0ABV7UE02</accession>
<protein>
    <submittedName>
        <fullName evidence="2">Cobaltochelatase subunit CobN</fullName>
        <ecNumber evidence="2">6.6.1.2</ecNumber>
    </submittedName>
</protein>
<evidence type="ECO:0000259" key="1">
    <source>
        <dbReference type="Pfam" id="PF02514"/>
    </source>
</evidence>
<dbReference type="CDD" id="cd10150">
    <property type="entry name" value="CobN_like"/>
    <property type="match status" value="1"/>
</dbReference>
<dbReference type="Pfam" id="PF02514">
    <property type="entry name" value="CobN-Mg_chel"/>
    <property type="match status" value="2"/>
</dbReference>
<name>A0ABV7UE02_9HYPH</name>
<feature type="domain" description="CobN/magnesium chelatase" evidence="1">
    <location>
        <begin position="146"/>
        <end position="693"/>
    </location>
</feature>
<dbReference type="InterPro" id="IPR003672">
    <property type="entry name" value="CobN/Mg_chltase"/>
</dbReference>
<dbReference type="GO" id="GO:0051116">
    <property type="term" value="F:cobaltochelatase activity"/>
    <property type="evidence" value="ECO:0007669"/>
    <property type="project" value="UniProtKB-EC"/>
</dbReference>
<dbReference type="Proteomes" id="UP001595704">
    <property type="component" value="Unassembled WGS sequence"/>
</dbReference>
<dbReference type="PANTHER" id="PTHR44119:SF4">
    <property type="entry name" value="AEROBIC COBALTOCHELATASE SUBUNIT COBN"/>
    <property type="match status" value="1"/>
</dbReference>
<sequence>MHILASTSSSLDDLAVPVDLGQSPAEMAVLSFSDSDLAGVERAWRAERDATPELTPDLRLVPLRDLRHPMSVDLWIDAVGSKARVVVARILGGLDWWRYGCEQLAAAARRHGVALALLPGEDRDDDNRLAELSTVDSATRRAILDCFRAGGPDNLRLVARHMARLAGRAIDVAEARVTPQTGGYLPGRGAVSLDALCAEAGLEQPRVAILFYRSMLLAEDTAPIDALAAALQARGVQPAPIFAPSLRDSAGRAAARDACARLRPAALVTATAFAATGADDGPSLFAELGVPVFQAIVATTRRSAWADGQRGLTPADTAMHVALPEVDGRVLAGVLSFKGTLPPGDAASDGAGEALRNIPEPDRVAAVADRICAHIRLQRMPAAARRVAVMVPDYPGVEARSGYAVGLDAPESALAILADLAGAGYAVADIPADARALMLALERPQPAFSAADYLGHFSDLPEAARAAVIDRWGPPPAVDAPDFGFRAVQCGAATVTLAPDRGDADSRRADYHDGALPPHHNLLAFGFWLQHTLKADAVVHVGAHGAVEWLPGKTVALTGACWPQIVFGSLPVIYPFIVSNPGEAAQAKRRIGALTLGHLTPPLIAAGTTPAMQELERLVDEYASAESLDPRRRDLLAGQIVAAARDSGLAREAGVNVDGDAVEALQRIDAWLCDLKDFPVKNGLHVYGRASDGATPERAGSAFAESAALLTALDGRFVPPGPAGAPARGRADVLPTGRNLFAVDPRAMPTSTAYSLGKAAAEQLVLDYLQRHGDWPRALVIDLWGSASLRTGGEEISMGLALMGCRPDWDHATGRVTGVEVLPPASFGRPRVDVSWRISGLFRDMFPGQIALLDAATTAVATREESNEDNPLAASVRAGGAPARVFGAAPGVYGAGVEQALASSQWETRAELGQRYLETASHAYGGLAGDGVAVPGAFAARVAAADVHVHPQDDPGRDLLEGSADVAFIGGFAAARALQARDAGEARPADIVVLDTTDPASPRARSLAAAIARVVRARAVNPAFIAGQMRHGPRGASELVETVDRLVAFAETTGCVPGSLLDAVHDAYLGDEAVLDFLRHNNPAAVRVIARRFADARRRGLWHPRRNSIDGDLAALMAETQPMTEAAS</sequence>
<dbReference type="EMBL" id="JBHRYC010000026">
    <property type="protein sequence ID" value="MFC3636900.1"/>
    <property type="molecule type" value="Genomic_DNA"/>
</dbReference>
<comment type="caution">
    <text evidence="2">The sequence shown here is derived from an EMBL/GenBank/DDBJ whole genome shotgun (WGS) entry which is preliminary data.</text>
</comment>
<keyword evidence="2" id="KW-0436">Ligase</keyword>
<evidence type="ECO:0000313" key="2">
    <source>
        <dbReference type="EMBL" id="MFC3636900.1"/>
    </source>
</evidence>
<dbReference type="PANTHER" id="PTHR44119">
    <property type="entry name" value="MAGNESIUM-CHELATASE SUBUNIT CHLH, CHLOROPLASTIC"/>
    <property type="match status" value="1"/>
</dbReference>
<gene>
    <name evidence="2" type="primary">cobN</name>
    <name evidence="2" type="ORF">ACFONL_05810</name>
</gene>
<dbReference type="EC" id="6.6.1.2" evidence="2"/>